<evidence type="ECO:0008006" key="3">
    <source>
        <dbReference type="Google" id="ProtNLM"/>
    </source>
</evidence>
<proteinExistence type="predicted"/>
<dbReference type="Gene3D" id="3.40.960.10">
    <property type="entry name" value="VSR Endonuclease"/>
    <property type="match status" value="1"/>
</dbReference>
<gene>
    <name evidence="1" type="ORF">GFD22_06330</name>
</gene>
<dbReference type="RefSeq" id="WP_152350348.1">
    <property type="nucleotide sequence ID" value="NZ_WBSN01000007.1"/>
</dbReference>
<dbReference type="EMBL" id="WHZY01000008">
    <property type="protein sequence ID" value="NEG78591.1"/>
    <property type="molecule type" value="Genomic_DNA"/>
</dbReference>
<evidence type="ECO:0000313" key="2">
    <source>
        <dbReference type="Proteomes" id="UP000469763"/>
    </source>
</evidence>
<keyword evidence="2" id="KW-1185">Reference proteome</keyword>
<name>A0A7K3THP2_9BIFI</name>
<reference evidence="1 2" key="1">
    <citation type="submission" date="2019-10" db="EMBL/GenBank/DDBJ databases">
        <title>Bifidobacterium from non-human primates.</title>
        <authorList>
            <person name="Modesto M."/>
        </authorList>
    </citation>
    <scope>NUCLEOTIDE SEQUENCE [LARGE SCALE GENOMIC DNA]</scope>
    <source>
        <strain evidence="1 2">TREC</strain>
    </source>
</reference>
<comment type="caution">
    <text evidence="1">The sequence shown here is derived from an EMBL/GenBank/DDBJ whole genome shotgun (WGS) entry which is preliminary data.</text>
</comment>
<dbReference type="SUPFAM" id="SSF52980">
    <property type="entry name" value="Restriction endonuclease-like"/>
    <property type="match status" value="1"/>
</dbReference>
<dbReference type="Proteomes" id="UP000469763">
    <property type="component" value="Unassembled WGS sequence"/>
</dbReference>
<accession>A0A7K3THP2</accession>
<protein>
    <recommendedName>
        <fullName evidence="3">DUF559 domain-containing protein</fullName>
    </recommendedName>
</protein>
<dbReference type="AlphaFoldDB" id="A0A7K3THP2"/>
<organism evidence="1 2">
    <name type="scientific">Bifidobacterium avesanii</name>
    <dbReference type="NCBI Taxonomy" id="1798157"/>
    <lineage>
        <taxon>Bacteria</taxon>
        <taxon>Bacillati</taxon>
        <taxon>Actinomycetota</taxon>
        <taxon>Actinomycetes</taxon>
        <taxon>Bifidobacteriales</taxon>
        <taxon>Bifidobacteriaceae</taxon>
        <taxon>Bifidobacterium</taxon>
    </lineage>
</organism>
<evidence type="ECO:0000313" key="1">
    <source>
        <dbReference type="EMBL" id="NEG78591.1"/>
    </source>
</evidence>
<sequence length="317" mass="36717">MNTESYSLESLTNVKYQRLNACAELQRRTKRRLVFARSEALELLAVEKPIEPESERRRKDMDVVVGSPGEKGRLRGIRFLTWHGPIEVIDVNRAIECTTPVCTWAHYSGLITLRELIVLGDSMMRRNRRLARAEFSDFVRYLDGDGQFLGKLNCKRALKLMREGTDSSQETRTRLTLMQYGLPEPAVNYPITLHNGRVVLADMAYPELRIAIEYDGGYHRFDSNQVLRDDKRREALEELGWLYIKVTRIDMGNEQVEETLAQRVATQCERVLGVSVPLTARMSVQQICDGRRIRRKPLWDRVPRHLWKAPWAQETAS</sequence>
<dbReference type="InterPro" id="IPR011335">
    <property type="entry name" value="Restrct_endonuc-II-like"/>
</dbReference>
<dbReference type="OrthoDB" id="3173471at2"/>